<evidence type="ECO:0000256" key="2">
    <source>
        <dbReference type="SAM" id="MobiDB-lite"/>
    </source>
</evidence>
<dbReference type="PANTHER" id="PTHR16058:SF4">
    <property type="entry name" value="DOUBLE ZINC RIBBON AND ANKYRIN REPEAT-CONTAINING PROTEIN 1"/>
    <property type="match status" value="1"/>
</dbReference>
<protein>
    <recommendedName>
        <fullName evidence="5">Ankyrin repeat protein</fullName>
    </recommendedName>
</protein>
<dbReference type="Proteomes" id="UP001519460">
    <property type="component" value="Unassembled WGS sequence"/>
</dbReference>
<feature type="compositionally biased region" description="Polar residues" evidence="2">
    <location>
        <begin position="441"/>
        <end position="451"/>
    </location>
</feature>
<dbReference type="Pfam" id="PF12796">
    <property type="entry name" value="Ank_2"/>
    <property type="match status" value="1"/>
</dbReference>
<accession>A0ABD0JRF0</accession>
<dbReference type="SMART" id="SM00248">
    <property type="entry name" value="ANK"/>
    <property type="match status" value="3"/>
</dbReference>
<name>A0ABD0JRF0_9CAEN</name>
<dbReference type="InterPro" id="IPR036770">
    <property type="entry name" value="Ankyrin_rpt-contain_sf"/>
</dbReference>
<feature type="region of interest" description="Disordered" evidence="2">
    <location>
        <begin position="159"/>
        <end position="202"/>
    </location>
</feature>
<dbReference type="Gene3D" id="1.25.40.20">
    <property type="entry name" value="Ankyrin repeat-containing domain"/>
    <property type="match status" value="1"/>
</dbReference>
<feature type="compositionally biased region" description="Basic residues" evidence="2">
    <location>
        <begin position="452"/>
        <end position="467"/>
    </location>
</feature>
<feature type="region of interest" description="Disordered" evidence="2">
    <location>
        <begin position="423"/>
        <end position="468"/>
    </location>
</feature>
<feature type="repeat" description="ANK" evidence="1">
    <location>
        <begin position="507"/>
        <end position="539"/>
    </location>
</feature>
<reference evidence="3 4" key="1">
    <citation type="journal article" date="2023" name="Sci. Data">
        <title>Genome assembly of the Korean intertidal mud-creeper Batillaria attramentaria.</title>
        <authorList>
            <person name="Patra A.K."/>
            <person name="Ho P.T."/>
            <person name="Jun S."/>
            <person name="Lee S.J."/>
            <person name="Kim Y."/>
            <person name="Won Y.J."/>
        </authorList>
    </citation>
    <scope>NUCLEOTIDE SEQUENCE [LARGE SCALE GENOMIC DNA]</scope>
    <source>
        <strain evidence="3">Wonlab-2016</strain>
    </source>
</reference>
<dbReference type="PANTHER" id="PTHR16058">
    <property type="entry name" value="DOUBLE ZINC RIBBON AND ANKYRIN REPEAT-CONTAINING PROTEIN 1"/>
    <property type="match status" value="1"/>
</dbReference>
<comment type="caution">
    <text evidence="3">The sequence shown here is derived from an EMBL/GenBank/DDBJ whole genome shotgun (WGS) entry which is preliminary data.</text>
</comment>
<dbReference type="Pfam" id="PF13287">
    <property type="entry name" value="Fn3_assoc"/>
    <property type="match status" value="1"/>
</dbReference>
<dbReference type="AlphaFoldDB" id="A0ABD0JRF0"/>
<dbReference type="SUPFAM" id="SSF48403">
    <property type="entry name" value="Ankyrin repeat"/>
    <property type="match status" value="1"/>
</dbReference>
<feature type="compositionally biased region" description="Polar residues" evidence="2">
    <location>
        <begin position="184"/>
        <end position="200"/>
    </location>
</feature>
<feature type="repeat" description="ANK" evidence="1">
    <location>
        <begin position="543"/>
        <end position="577"/>
    </location>
</feature>
<keyword evidence="4" id="KW-1185">Reference proteome</keyword>
<dbReference type="InterPro" id="IPR052481">
    <property type="entry name" value="DZAN1"/>
</dbReference>
<organism evidence="3 4">
    <name type="scientific">Batillaria attramentaria</name>
    <dbReference type="NCBI Taxonomy" id="370345"/>
    <lineage>
        <taxon>Eukaryota</taxon>
        <taxon>Metazoa</taxon>
        <taxon>Spiralia</taxon>
        <taxon>Lophotrochozoa</taxon>
        <taxon>Mollusca</taxon>
        <taxon>Gastropoda</taxon>
        <taxon>Caenogastropoda</taxon>
        <taxon>Sorbeoconcha</taxon>
        <taxon>Cerithioidea</taxon>
        <taxon>Batillariidae</taxon>
        <taxon>Batillaria</taxon>
    </lineage>
</organism>
<dbReference type="PROSITE" id="PS50297">
    <property type="entry name" value="ANK_REP_REGION"/>
    <property type="match status" value="2"/>
</dbReference>
<dbReference type="PROSITE" id="PS50088">
    <property type="entry name" value="ANK_REPEAT"/>
    <property type="match status" value="2"/>
</dbReference>
<sequence length="618" mass="67850">MTAGSVAVPTIIPLRFPVAGTHKTAIDSNTKIELRTETKDAVIYYTINGTKPDPFQKFGDRCTMRYRGPFTLPAGKQTVKAIGVVGDGERQSAVVTKTFEVDYAPPPEVAPVDDEMGFQDDLERERSKMRLDRARTDLLRSTNSAWTDVAATKQMQQSYTDAHISGSSRRKAPVGARFSESRRNLGSTSRSDMHQLSNGSVHYDIRPSDERLLPDEYTTEAIQALQTMSLKNKRDFLNFTTTTEGQYPGAHQWIPPAYPPQSFRAPPTTYMPQSPDIDIALVQGLSTSKKPETKSVAVQTAGLFYPSQAKIDQMQKELEDKMTFEKQMRDRRPLLSAVSPGKGFWRKQIDHICQHLKAHAQNDAEFRALIGDPKMGRMLTSSVQEDGYELSLTLTFALRDNKDPFAGRKLGISTHKGYLSQRTAHDSLESGSEDELIMSDDNITSRSVTSSAKKRGRKARAKKKPAHKISPLDAKLIKELSSNGEGSSTEVQQLIDEGANHSCESKSGLPALHLAAKNKHIDCIPVLVQAGADVNAKGPSSIKGNTALHEAVALGPSGVTSVEALLSCGADQNIKNERGETPYDMATKGGYDNIIKRFAAALGQSQLQKMIRPRSSAE</sequence>
<evidence type="ECO:0000313" key="3">
    <source>
        <dbReference type="EMBL" id="KAK7477462.1"/>
    </source>
</evidence>
<evidence type="ECO:0000256" key="1">
    <source>
        <dbReference type="PROSITE-ProRule" id="PRU00023"/>
    </source>
</evidence>
<dbReference type="InterPro" id="IPR026876">
    <property type="entry name" value="Fn3_assoc_repeat"/>
</dbReference>
<evidence type="ECO:0000313" key="4">
    <source>
        <dbReference type="Proteomes" id="UP001519460"/>
    </source>
</evidence>
<dbReference type="InterPro" id="IPR002110">
    <property type="entry name" value="Ankyrin_rpt"/>
</dbReference>
<keyword evidence="1" id="KW-0040">ANK repeat</keyword>
<proteinExistence type="predicted"/>
<evidence type="ECO:0008006" key="5">
    <source>
        <dbReference type="Google" id="ProtNLM"/>
    </source>
</evidence>
<gene>
    <name evidence="3" type="ORF">BaRGS_00031286</name>
</gene>
<dbReference type="EMBL" id="JACVVK020000349">
    <property type="protein sequence ID" value="KAK7477462.1"/>
    <property type="molecule type" value="Genomic_DNA"/>
</dbReference>